<accession>A0A151N593</accession>
<proteinExistence type="predicted"/>
<evidence type="ECO:0000313" key="1">
    <source>
        <dbReference type="EMBL" id="KYO31755.1"/>
    </source>
</evidence>
<sequence>MSDCHVTRVYSAGEALSRFGTHSDHHSSALPGCRFRSLAPGTFEFSPQYPVVAAELYREALLSNHSFHVHVAV</sequence>
<dbReference type="Proteomes" id="UP000050525">
    <property type="component" value="Unassembled WGS sequence"/>
</dbReference>
<evidence type="ECO:0000313" key="2">
    <source>
        <dbReference type="Proteomes" id="UP000050525"/>
    </source>
</evidence>
<comment type="caution">
    <text evidence="1">The sequence shown here is derived from an EMBL/GenBank/DDBJ whole genome shotgun (WGS) entry which is preliminary data.</text>
</comment>
<dbReference type="AlphaFoldDB" id="A0A151N593"/>
<keyword evidence="2" id="KW-1185">Reference proteome</keyword>
<gene>
    <name evidence="1" type="ORF">Y1Q_0022831</name>
</gene>
<name>A0A151N593_ALLMI</name>
<reference evidence="1 2" key="1">
    <citation type="journal article" date="2012" name="Genome Biol.">
        <title>Sequencing three crocodilian genomes to illuminate the evolution of archosaurs and amniotes.</title>
        <authorList>
            <person name="St John J.A."/>
            <person name="Braun E.L."/>
            <person name="Isberg S.R."/>
            <person name="Miles L.G."/>
            <person name="Chong A.Y."/>
            <person name="Gongora J."/>
            <person name="Dalzell P."/>
            <person name="Moran C."/>
            <person name="Bed'hom B."/>
            <person name="Abzhanov A."/>
            <person name="Burgess S.C."/>
            <person name="Cooksey A.M."/>
            <person name="Castoe T.A."/>
            <person name="Crawford N.G."/>
            <person name="Densmore L.D."/>
            <person name="Drew J.C."/>
            <person name="Edwards S.V."/>
            <person name="Faircloth B.C."/>
            <person name="Fujita M.K."/>
            <person name="Greenwold M.J."/>
            <person name="Hoffmann F.G."/>
            <person name="Howard J.M."/>
            <person name="Iguchi T."/>
            <person name="Janes D.E."/>
            <person name="Khan S.Y."/>
            <person name="Kohno S."/>
            <person name="de Koning A.J."/>
            <person name="Lance S.L."/>
            <person name="McCarthy F.M."/>
            <person name="McCormack J.E."/>
            <person name="Merchant M.E."/>
            <person name="Peterson D.G."/>
            <person name="Pollock D.D."/>
            <person name="Pourmand N."/>
            <person name="Raney B.J."/>
            <person name="Roessler K.A."/>
            <person name="Sanford J.R."/>
            <person name="Sawyer R.H."/>
            <person name="Schmidt C.J."/>
            <person name="Triplett E.W."/>
            <person name="Tuberville T.D."/>
            <person name="Venegas-Anaya M."/>
            <person name="Howard J.T."/>
            <person name="Jarvis E.D."/>
            <person name="Guillette L.J.Jr."/>
            <person name="Glenn T.C."/>
            <person name="Green R.E."/>
            <person name="Ray D.A."/>
        </authorList>
    </citation>
    <scope>NUCLEOTIDE SEQUENCE [LARGE SCALE GENOMIC DNA]</scope>
    <source>
        <strain evidence="1">KSC_2009_1</strain>
    </source>
</reference>
<organism evidence="1 2">
    <name type="scientific">Alligator mississippiensis</name>
    <name type="common">American alligator</name>
    <dbReference type="NCBI Taxonomy" id="8496"/>
    <lineage>
        <taxon>Eukaryota</taxon>
        <taxon>Metazoa</taxon>
        <taxon>Chordata</taxon>
        <taxon>Craniata</taxon>
        <taxon>Vertebrata</taxon>
        <taxon>Euteleostomi</taxon>
        <taxon>Archelosauria</taxon>
        <taxon>Archosauria</taxon>
        <taxon>Crocodylia</taxon>
        <taxon>Alligatoridae</taxon>
        <taxon>Alligatorinae</taxon>
        <taxon>Alligator</taxon>
    </lineage>
</organism>
<dbReference type="EMBL" id="AKHW03004053">
    <property type="protein sequence ID" value="KYO31755.1"/>
    <property type="molecule type" value="Genomic_DNA"/>
</dbReference>
<protein>
    <submittedName>
        <fullName evidence="1">Uncharacterized protein</fullName>
    </submittedName>
</protein>